<proteinExistence type="predicted"/>
<dbReference type="EMBL" id="MN739995">
    <property type="protein sequence ID" value="QHT82090.1"/>
    <property type="molecule type" value="Genomic_DNA"/>
</dbReference>
<organism evidence="2">
    <name type="scientific">viral metagenome</name>
    <dbReference type="NCBI Taxonomy" id="1070528"/>
    <lineage>
        <taxon>unclassified sequences</taxon>
        <taxon>metagenomes</taxon>
        <taxon>organismal metagenomes</taxon>
    </lineage>
</organism>
<feature type="compositionally biased region" description="Basic residues" evidence="1">
    <location>
        <begin position="1"/>
        <end position="12"/>
    </location>
</feature>
<feature type="region of interest" description="Disordered" evidence="1">
    <location>
        <begin position="1"/>
        <end position="22"/>
    </location>
</feature>
<protein>
    <submittedName>
        <fullName evidence="2">Uncharacterized protein</fullName>
    </submittedName>
</protein>
<evidence type="ECO:0000313" key="2">
    <source>
        <dbReference type="EMBL" id="QHT82090.1"/>
    </source>
</evidence>
<accession>A0A6C0HP14</accession>
<evidence type="ECO:0000256" key="1">
    <source>
        <dbReference type="SAM" id="MobiDB-lite"/>
    </source>
</evidence>
<reference evidence="2" key="1">
    <citation type="journal article" date="2020" name="Nature">
        <title>Giant virus diversity and host interactions through global metagenomics.</title>
        <authorList>
            <person name="Schulz F."/>
            <person name="Roux S."/>
            <person name="Paez-Espino D."/>
            <person name="Jungbluth S."/>
            <person name="Walsh D.A."/>
            <person name="Denef V.J."/>
            <person name="McMahon K.D."/>
            <person name="Konstantinidis K.T."/>
            <person name="Eloe-Fadrosh E.A."/>
            <person name="Kyrpides N.C."/>
            <person name="Woyke T."/>
        </authorList>
    </citation>
    <scope>NUCLEOTIDE SEQUENCE</scope>
    <source>
        <strain evidence="2">GVMAG-M-3300023184-160</strain>
    </source>
</reference>
<name>A0A6C0HP14_9ZZZZ</name>
<dbReference type="AlphaFoldDB" id="A0A6C0HP14"/>
<sequence length="189" mass="21291">MSLTALKRKSQAMRHLSTGQPAFSLNNSRRIENTVCQNSDAYNQPRPSVKSNHAMLAARTTWLNRGYPHNVVQPLTQTSFDQLYSKKVTNSLTDLCNPIVETDTTECVEVAPVKNPKHRMTCAKGKAKPVVAAPPMTYAMYYPRLLRRKRIFAPENAHYPPPVSRNSTEVMAVSLTLDEFNEKKKCPTV</sequence>